<organism evidence="1 2">
    <name type="scientific">Rosa chinensis</name>
    <name type="common">China rose</name>
    <dbReference type="NCBI Taxonomy" id="74649"/>
    <lineage>
        <taxon>Eukaryota</taxon>
        <taxon>Viridiplantae</taxon>
        <taxon>Streptophyta</taxon>
        <taxon>Embryophyta</taxon>
        <taxon>Tracheophyta</taxon>
        <taxon>Spermatophyta</taxon>
        <taxon>Magnoliopsida</taxon>
        <taxon>eudicotyledons</taxon>
        <taxon>Gunneridae</taxon>
        <taxon>Pentapetalae</taxon>
        <taxon>rosids</taxon>
        <taxon>fabids</taxon>
        <taxon>Rosales</taxon>
        <taxon>Rosaceae</taxon>
        <taxon>Rosoideae</taxon>
        <taxon>Rosoideae incertae sedis</taxon>
        <taxon>Rosa</taxon>
    </lineage>
</organism>
<dbReference type="Proteomes" id="UP000238479">
    <property type="component" value="Chromosome 6"/>
</dbReference>
<accession>A0A2P6PPE2</accession>
<dbReference type="Gramene" id="PRQ23790">
    <property type="protein sequence ID" value="PRQ23790"/>
    <property type="gene ID" value="RchiOBHm_Chr6g0265251"/>
</dbReference>
<gene>
    <name evidence="1" type="ORF">RchiOBHm_Chr6g0265251</name>
</gene>
<comment type="caution">
    <text evidence="1">The sequence shown here is derived from an EMBL/GenBank/DDBJ whole genome shotgun (WGS) entry which is preliminary data.</text>
</comment>
<keyword evidence="2" id="KW-1185">Reference proteome</keyword>
<name>A0A2P6PPE2_ROSCH</name>
<dbReference type="EMBL" id="PDCK01000044">
    <property type="protein sequence ID" value="PRQ23790.1"/>
    <property type="molecule type" value="Genomic_DNA"/>
</dbReference>
<protein>
    <submittedName>
        <fullName evidence="1">Uncharacterized protein</fullName>
    </submittedName>
</protein>
<evidence type="ECO:0000313" key="1">
    <source>
        <dbReference type="EMBL" id="PRQ23790.1"/>
    </source>
</evidence>
<reference evidence="1 2" key="1">
    <citation type="journal article" date="2018" name="Nat. Genet.">
        <title>The Rosa genome provides new insights in the design of modern roses.</title>
        <authorList>
            <person name="Bendahmane M."/>
        </authorList>
    </citation>
    <scope>NUCLEOTIDE SEQUENCE [LARGE SCALE GENOMIC DNA]</scope>
    <source>
        <strain evidence="2">cv. Old Blush</strain>
    </source>
</reference>
<dbReference type="AlphaFoldDB" id="A0A2P6PPE2"/>
<sequence>MSCLVRRMRNLKLYTIILCSLRRMRSSKSYTIIPYLLRLIFPSKKRVLHYLVMKKLKSQGLSLLLHPRRSIMSFPRWIVEY</sequence>
<evidence type="ECO:0000313" key="2">
    <source>
        <dbReference type="Proteomes" id="UP000238479"/>
    </source>
</evidence>
<proteinExistence type="predicted"/>